<accession>A0A7Y0Q192</accession>
<dbReference type="CDD" id="cd02811">
    <property type="entry name" value="IDI-2_FMN"/>
    <property type="match status" value="1"/>
</dbReference>
<evidence type="ECO:0000256" key="4">
    <source>
        <dbReference type="ARBA" id="ARBA00022643"/>
    </source>
</evidence>
<evidence type="ECO:0000259" key="12">
    <source>
        <dbReference type="Pfam" id="PF01070"/>
    </source>
</evidence>
<proteinExistence type="inferred from homology"/>
<dbReference type="NCBIfam" id="TIGR02151">
    <property type="entry name" value="IPP_isom_2"/>
    <property type="match status" value="1"/>
</dbReference>
<evidence type="ECO:0000256" key="10">
    <source>
        <dbReference type="ARBA" id="ARBA00025810"/>
    </source>
</evidence>
<sequence>MGEVEDRERRKHEHIEAVQTLPDVGGSGFEDVRLLPVSAPQMDVADATLATELLGRSLSSPIIVNAMTGGTEESGQINARLARFAKRQGLAMAVGSETAGLRSPEAARSYAVVRELNPDGVIIANVGMGAGVDAAKRAVQLVGADFLQIHWNVAQELFMAEGDRHFRQLLERLAEVKAAVDVPVIAKEVGQGMTGPAARRFVEAGADAVDIGGVGGTNFIAVEAWRRGAGIDQEWLGWGVPTAASLGEVAAELQDVVPIIASGGIRSGHDVAKALAMGARAVGVAGPLMRIATGSDPDRGLDAWVDGIHWTMRTILVLMGARQPADLADQPILVMGRVGEWLDLRGYRPYRLKLAQRANH</sequence>
<feature type="binding site" evidence="11">
    <location>
        <position position="217"/>
    </location>
    <ligand>
        <name>FMN</name>
        <dbReference type="ChEBI" id="CHEBI:58210"/>
    </ligand>
</feature>
<dbReference type="InterPro" id="IPR011179">
    <property type="entry name" value="IPdP_isomerase"/>
</dbReference>
<name>A0A7Y0Q192_9FIRM</name>
<feature type="domain" description="FMN-dependent dehydrogenase" evidence="12">
    <location>
        <begin position="170"/>
        <end position="329"/>
    </location>
</feature>
<comment type="subunit">
    <text evidence="10 11">Homooctamer. Dimer of tetramers.</text>
</comment>
<comment type="cofactor">
    <cofactor evidence="11">
        <name>Mg(2+)</name>
        <dbReference type="ChEBI" id="CHEBI:18420"/>
    </cofactor>
</comment>
<evidence type="ECO:0000256" key="8">
    <source>
        <dbReference type="ARBA" id="ARBA00023229"/>
    </source>
</evidence>
<dbReference type="GO" id="GO:0005737">
    <property type="term" value="C:cytoplasm"/>
    <property type="evidence" value="ECO:0007669"/>
    <property type="project" value="UniProtKB-SubCell"/>
</dbReference>
<dbReference type="InterPro" id="IPR013785">
    <property type="entry name" value="Aldolase_TIM"/>
</dbReference>
<evidence type="ECO:0000313" key="13">
    <source>
        <dbReference type="EMBL" id="NMP21080.1"/>
    </source>
</evidence>
<evidence type="ECO:0000256" key="2">
    <source>
        <dbReference type="ARBA" id="ARBA00022490"/>
    </source>
</evidence>
<keyword evidence="2 11" id="KW-0963">Cytoplasm</keyword>
<dbReference type="PANTHER" id="PTHR43665:SF1">
    <property type="entry name" value="ISOPENTENYL-DIPHOSPHATE DELTA-ISOMERASE"/>
    <property type="match status" value="1"/>
</dbReference>
<evidence type="ECO:0000256" key="11">
    <source>
        <dbReference type="HAMAP-Rule" id="MF_00354"/>
    </source>
</evidence>
<dbReference type="SMART" id="SM01240">
    <property type="entry name" value="IMPDH"/>
    <property type="match status" value="1"/>
</dbReference>
<dbReference type="Pfam" id="PF01070">
    <property type="entry name" value="FMN_dh"/>
    <property type="match status" value="1"/>
</dbReference>
<keyword evidence="4 11" id="KW-0288">FMN</keyword>
<dbReference type="GO" id="GO:0004452">
    <property type="term" value="F:isopentenyl-diphosphate delta-isomerase activity"/>
    <property type="evidence" value="ECO:0007669"/>
    <property type="project" value="UniProtKB-UniRule"/>
</dbReference>
<comment type="cofactor">
    <cofactor evidence="11">
        <name>NADPH</name>
        <dbReference type="ChEBI" id="CHEBI:57783"/>
    </cofactor>
</comment>
<evidence type="ECO:0000313" key="14">
    <source>
        <dbReference type="Proteomes" id="UP000533476"/>
    </source>
</evidence>
<comment type="caution">
    <text evidence="13">The sequence shown here is derived from an EMBL/GenBank/DDBJ whole genome shotgun (WGS) entry which is preliminary data.</text>
</comment>
<dbReference type="PIRSF" id="PIRSF003314">
    <property type="entry name" value="IPP_isomerase"/>
    <property type="match status" value="1"/>
</dbReference>
<dbReference type="GO" id="GO:0010181">
    <property type="term" value="F:FMN binding"/>
    <property type="evidence" value="ECO:0007669"/>
    <property type="project" value="UniProtKB-UniRule"/>
</dbReference>
<gene>
    <name evidence="11" type="primary">fni</name>
    <name evidence="13" type="ORF">HIJ39_01745</name>
</gene>
<keyword evidence="8 11" id="KW-0414">Isoprene biosynthesis</keyword>
<evidence type="ECO:0000256" key="9">
    <source>
        <dbReference type="ARBA" id="ARBA00023235"/>
    </source>
</evidence>
<keyword evidence="3 11" id="KW-0285">Flavoprotein</keyword>
<feature type="binding site" evidence="11">
    <location>
        <position position="125"/>
    </location>
    <ligand>
        <name>FMN</name>
        <dbReference type="ChEBI" id="CHEBI:58210"/>
    </ligand>
</feature>
<feature type="binding site" evidence="11">
    <location>
        <position position="155"/>
    </location>
    <ligand>
        <name>substrate</name>
    </ligand>
</feature>
<dbReference type="GO" id="GO:0016491">
    <property type="term" value="F:oxidoreductase activity"/>
    <property type="evidence" value="ECO:0007669"/>
    <property type="project" value="InterPro"/>
</dbReference>
<feature type="binding site" evidence="11">
    <location>
        <position position="187"/>
    </location>
    <ligand>
        <name>FMN</name>
        <dbReference type="ChEBI" id="CHEBI:58210"/>
    </ligand>
</feature>
<comment type="similarity">
    <text evidence="11">Belongs to the IPP isomerase type 2 family.</text>
</comment>
<keyword evidence="9 11" id="KW-0413">Isomerase</keyword>
<comment type="function">
    <text evidence="11">Involved in the biosynthesis of isoprenoids. Catalyzes the 1,3-allylic rearrangement of the homoallylic substrate isopentenyl (IPP) to its allylic isomer, dimethylallyl diphosphate (DMAPP).</text>
</comment>
<evidence type="ECO:0000256" key="7">
    <source>
        <dbReference type="ARBA" id="ARBA00022857"/>
    </source>
</evidence>
<evidence type="ECO:0000256" key="5">
    <source>
        <dbReference type="ARBA" id="ARBA00022723"/>
    </source>
</evidence>
<organism evidence="13 14">
    <name type="scientific">Sulfobacillus harzensis</name>
    <dbReference type="NCBI Taxonomy" id="2729629"/>
    <lineage>
        <taxon>Bacteria</taxon>
        <taxon>Bacillati</taxon>
        <taxon>Bacillota</taxon>
        <taxon>Clostridia</taxon>
        <taxon>Eubacteriales</taxon>
        <taxon>Clostridiales Family XVII. Incertae Sedis</taxon>
        <taxon>Sulfobacillus</taxon>
    </lineage>
</organism>
<dbReference type="SUPFAM" id="SSF51395">
    <property type="entry name" value="FMN-linked oxidoreductases"/>
    <property type="match status" value="1"/>
</dbReference>
<dbReference type="Proteomes" id="UP000533476">
    <property type="component" value="Unassembled WGS sequence"/>
</dbReference>
<keyword evidence="14" id="KW-1185">Reference proteome</keyword>
<keyword evidence="7 11" id="KW-0521">NADP</keyword>
<evidence type="ECO:0000256" key="1">
    <source>
        <dbReference type="ARBA" id="ARBA00001917"/>
    </source>
</evidence>
<dbReference type="HAMAP" id="MF_00354">
    <property type="entry name" value="Idi_2"/>
    <property type="match status" value="1"/>
</dbReference>
<comment type="caution">
    <text evidence="11">Lacks conserved residue(s) required for the propagation of feature annotation.</text>
</comment>
<dbReference type="InterPro" id="IPR000262">
    <property type="entry name" value="FMN-dep_DH"/>
</dbReference>
<reference evidence="13 14" key="1">
    <citation type="submission" date="2020-04" db="EMBL/GenBank/DDBJ databases">
        <authorList>
            <person name="Zhang R."/>
            <person name="Schippers A."/>
        </authorList>
    </citation>
    <scope>NUCLEOTIDE SEQUENCE [LARGE SCALE GENOMIC DNA]</scope>
    <source>
        <strain evidence="13 14">DSM 109850</strain>
    </source>
</reference>
<protein>
    <recommendedName>
        <fullName evidence="11">Isopentenyl-diphosphate delta-isomerase</fullName>
        <shortName evidence="11">IPP isomerase</shortName>
        <ecNumber evidence="11">5.3.3.2</ecNumber>
    </recommendedName>
    <alternativeName>
        <fullName evidence="11">Isopentenyl diphosphate:dimethylallyl diphosphate isomerase</fullName>
    </alternativeName>
    <alternativeName>
        <fullName evidence="11">Isopentenyl pyrophosphate isomerase</fullName>
    </alternativeName>
    <alternativeName>
        <fullName evidence="11">Type 2 isopentenyl diphosphate isomerase</fullName>
        <shortName evidence="11">IDI-2</shortName>
    </alternativeName>
</protein>
<comment type="cofactor">
    <cofactor evidence="1 11">
        <name>FMN</name>
        <dbReference type="ChEBI" id="CHEBI:58210"/>
    </cofactor>
</comment>
<dbReference type="GO" id="GO:0070402">
    <property type="term" value="F:NADPH binding"/>
    <property type="evidence" value="ECO:0007669"/>
    <property type="project" value="UniProtKB-UniRule"/>
</dbReference>
<dbReference type="AlphaFoldDB" id="A0A7Y0Q192"/>
<dbReference type="EC" id="5.3.3.2" evidence="11"/>
<dbReference type="Gene3D" id="3.20.20.70">
    <property type="entry name" value="Aldolase class I"/>
    <property type="match status" value="1"/>
</dbReference>
<comment type="catalytic activity">
    <reaction evidence="11">
        <text>isopentenyl diphosphate = dimethylallyl diphosphate</text>
        <dbReference type="Rhea" id="RHEA:23284"/>
        <dbReference type="ChEBI" id="CHEBI:57623"/>
        <dbReference type="ChEBI" id="CHEBI:128769"/>
        <dbReference type="EC" id="5.3.3.2"/>
    </reaction>
</comment>
<feature type="binding site" evidence="11">
    <location>
        <begin position="10"/>
        <end position="11"/>
    </location>
    <ligand>
        <name>substrate</name>
    </ligand>
</feature>
<dbReference type="GO" id="GO:0000287">
    <property type="term" value="F:magnesium ion binding"/>
    <property type="evidence" value="ECO:0007669"/>
    <property type="project" value="UniProtKB-UniRule"/>
</dbReference>
<dbReference type="PANTHER" id="PTHR43665">
    <property type="entry name" value="ISOPENTENYL-DIPHOSPHATE DELTA-ISOMERASE"/>
    <property type="match status" value="1"/>
</dbReference>
<feature type="binding site" evidence="11">
    <location>
        <begin position="66"/>
        <end position="68"/>
    </location>
    <ligand>
        <name>FMN</name>
        <dbReference type="ChEBI" id="CHEBI:58210"/>
    </ligand>
</feature>
<keyword evidence="6 11" id="KW-0460">Magnesium</keyword>
<evidence type="ECO:0000256" key="6">
    <source>
        <dbReference type="ARBA" id="ARBA00022842"/>
    </source>
</evidence>
<comment type="subcellular location">
    <subcellularLocation>
        <location evidence="11">Cytoplasm</location>
    </subcellularLocation>
</comment>
<feature type="binding site" evidence="11">
    <location>
        <begin position="264"/>
        <end position="266"/>
    </location>
    <ligand>
        <name>FMN</name>
        <dbReference type="ChEBI" id="CHEBI:58210"/>
    </ligand>
</feature>
<feature type="binding site" evidence="11">
    <location>
        <position position="96"/>
    </location>
    <ligand>
        <name>FMN</name>
        <dbReference type="ChEBI" id="CHEBI:58210"/>
    </ligand>
</feature>
<feature type="binding site" evidence="11">
    <location>
        <position position="156"/>
    </location>
    <ligand>
        <name>Mg(2+)</name>
        <dbReference type="ChEBI" id="CHEBI:18420"/>
    </ligand>
</feature>
<keyword evidence="5 11" id="KW-0479">Metal-binding</keyword>
<evidence type="ECO:0000256" key="3">
    <source>
        <dbReference type="ARBA" id="ARBA00022630"/>
    </source>
</evidence>
<dbReference type="RefSeq" id="WP_169096045.1">
    <property type="nucleotide sequence ID" value="NZ_JABBVZ010000003.1"/>
</dbReference>
<dbReference type="EMBL" id="JABBVZ010000003">
    <property type="protein sequence ID" value="NMP21080.1"/>
    <property type="molecule type" value="Genomic_DNA"/>
</dbReference>
<feature type="binding site" evidence="11">
    <location>
        <begin position="285"/>
        <end position="286"/>
    </location>
    <ligand>
        <name>FMN</name>
        <dbReference type="ChEBI" id="CHEBI:58210"/>
    </ligand>
</feature>
<dbReference type="GO" id="GO:0008299">
    <property type="term" value="P:isoprenoid biosynthetic process"/>
    <property type="evidence" value="ECO:0007669"/>
    <property type="project" value="UniProtKB-UniRule"/>
</dbReference>